<dbReference type="PROSITE" id="PS51440">
    <property type="entry name" value="TIM_2"/>
    <property type="match status" value="1"/>
</dbReference>
<dbReference type="EC" id="5.3.1.1" evidence="8"/>
<dbReference type="FunFam" id="3.20.20.70:FF:000020">
    <property type="entry name" value="Triosephosphate isomerase"/>
    <property type="match status" value="1"/>
</dbReference>
<evidence type="ECO:0000256" key="3">
    <source>
        <dbReference type="ARBA" id="ARBA00007422"/>
    </source>
</evidence>
<evidence type="ECO:0000256" key="6">
    <source>
        <dbReference type="ARBA" id="ARBA00023152"/>
    </source>
</evidence>
<dbReference type="InterPro" id="IPR000652">
    <property type="entry name" value="Triosephosphate_isomerase"/>
</dbReference>
<comment type="similarity">
    <text evidence="3 8">Belongs to the triosephosphate isomerase family.</text>
</comment>
<dbReference type="GO" id="GO:0006096">
    <property type="term" value="P:glycolytic process"/>
    <property type="evidence" value="ECO:0007669"/>
    <property type="project" value="UniProtKB-UniPathway"/>
</dbReference>
<dbReference type="AlphaFoldDB" id="A0SNX0"/>
<comment type="pathway">
    <text evidence="2 8">Carbohydrate biosynthesis; gluconeogenesis.</text>
</comment>
<comment type="catalytic activity">
    <reaction evidence="8">
        <text>D-glyceraldehyde 3-phosphate = dihydroxyacetone phosphate</text>
        <dbReference type="Rhea" id="RHEA:18585"/>
        <dbReference type="ChEBI" id="CHEBI:57642"/>
        <dbReference type="ChEBI" id="CHEBI:59776"/>
        <dbReference type="EC" id="5.3.1.1"/>
    </reaction>
</comment>
<gene>
    <name evidence="9" type="primary">TPI</name>
    <name evidence="10" type="ORF">PAPYR_282</name>
</gene>
<dbReference type="Pfam" id="PF00121">
    <property type="entry name" value="TIM"/>
    <property type="match status" value="1"/>
</dbReference>
<protein>
    <recommendedName>
        <fullName evidence="8">Triosephosphate isomerase</fullName>
        <ecNumber evidence="8">5.3.1.1</ecNumber>
    </recommendedName>
</protein>
<reference evidence="10" key="2">
    <citation type="journal article" date="2022" name="bioRxiv">
        <title>Genomics of Preaxostyla Flagellates Illuminates Evolutionary Transitions and the Path Towards Mitochondrial Loss.</title>
        <authorList>
            <person name="Novak L.V.F."/>
            <person name="Treitli S.C."/>
            <person name="Pyrih J."/>
            <person name="Halakuc P."/>
            <person name="Pipaliya S.V."/>
            <person name="Vacek V."/>
            <person name="Brzon O."/>
            <person name="Soukal P."/>
            <person name="Eme L."/>
            <person name="Dacks J.B."/>
            <person name="Karnkowska A."/>
            <person name="Elias M."/>
            <person name="Hampl V."/>
        </authorList>
    </citation>
    <scope>NUCLEOTIDE SEQUENCE</scope>
    <source>
        <strain evidence="10">RCP-MX</strain>
    </source>
</reference>
<name>A0SNX0_9EUKA</name>
<evidence type="ECO:0000313" key="9">
    <source>
        <dbReference type="EMBL" id="ABI49147.1"/>
    </source>
</evidence>
<dbReference type="NCBIfam" id="TIGR00419">
    <property type="entry name" value="tim"/>
    <property type="match status" value="1"/>
</dbReference>
<dbReference type="Proteomes" id="UP001141327">
    <property type="component" value="Unassembled WGS sequence"/>
</dbReference>
<dbReference type="InterPro" id="IPR022896">
    <property type="entry name" value="TrioseP_Isoase_bac/euk"/>
</dbReference>
<dbReference type="GO" id="GO:0006094">
    <property type="term" value="P:gluconeogenesis"/>
    <property type="evidence" value="ECO:0007669"/>
    <property type="project" value="UniProtKB-UniPathway"/>
</dbReference>
<evidence type="ECO:0000256" key="4">
    <source>
        <dbReference type="ARBA" id="ARBA00011738"/>
    </source>
</evidence>
<dbReference type="PANTHER" id="PTHR21139:SF2">
    <property type="entry name" value="TRIOSEPHOSPHATE ISOMERASE"/>
    <property type="match status" value="1"/>
</dbReference>
<dbReference type="UniPathway" id="UPA00109">
    <property type="reaction ID" value="UER00189"/>
</dbReference>
<dbReference type="GO" id="GO:0019563">
    <property type="term" value="P:glycerol catabolic process"/>
    <property type="evidence" value="ECO:0007669"/>
    <property type="project" value="TreeGrafter"/>
</dbReference>
<dbReference type="InterPro" id="IPR013785">
    <property type="entry name" value="Aldolase_TIM"/>
</dbReference>
<keyword evidence="6 8" id="KW-0324">Glycolysis</keyword>
<evidence type="ECO:0000256" key="5">
    <source>
        <dbReference type="ARBA" id="ARBA00022432"/>
    </source>
</evidence>
<evidence type="ECO:0000313" key="10">
    <source>
        <dbReference type="EMBL" id="KAJ4463036.1"/>
    </source>
</evidence>
<dbReference type="UniPathway" id="UPA00138"/>
<dbReference type="GO" id="GO:0005829">
    <property type="term" value="C:cytosol"/>
    <property type="evidence" value="ECO:0007669"/>
    <property type="project" value="TreeGrafter"/>
</dbReference>
<dbReference type="InterPro" id="IPR020861">
    <property type="entry name" value="Triosephosphate_isomerase_AS"/>
</dbReference>
<dbReference type="SUPFAM" id="SSF51351">
    <property type="entry name" value="Triosephosphate isomerase (TIM)"/>
    <property type="match status" value="1"/>
</dbReference>
<evidence type="ECO:0000256" key="2">
    <source>
        <dbReference type="ARBA" id="ARBA00004742"/>
    </source>
</evidence>
<organism evidence="9">
    <name type="scientific">Paratrimastix pyriformis</name>
    <dbReference type="NCBI Taxonomy" id="342808"/>
    <lineage>
        <taxon>Eukaryota</taxon>
        <taxon>Metamonada</taxon>
        <taxon>Preaxostyla</taxon>
        <taxon>Paratrimastigidae</taxon>
        <taxon>Paratrimastix</taxon>
    </lineage>
</organism>
<dbReference type="HAMAP" id="MF_00147_B">
    <property type="entry name" value="TIM_B"/>
    <property type="match status" value="1"/>
</dbReference>
<dbReference type="PANTHER" id="PTHR21139">
    <property type="entry name" value="TRIOSEPHOSPHATE ISOMERASE"/>
    <property type="match status" value="1"/>
</dbReference>
<dbReference type="GO" id="GO:0004807">
    <property type="term" value="F:triose-phosphate isomerase activity"/>
    <property type="evidence" value="ECO:0007669"/>
    <property type="project" value="UniProtKB-EC"/>
</dbReference>
<evidence type="ECO:0000313" key="11">
    <source>
        <dbReference type="Proteomes" id="UP001141327"/>
    </source>
</evidence>
<dbReference type="PROSITE" id="PS00171">
    <property type="entry name" value="TIM_1"/>
    <property type="match status" value="1"/>
</dbReference>
<comment type="subunit">
    <text evidence="4">Homodimer.</text>
</comment>
<keyword evidence="7 8" id="KW-0413">Isomerase</keyword>
<dbReference type="OrthoDB" id="6715177at2759"/>
<proteinExistence type="evidence at transcript level"/>
<sequence>MSAVRKPWIGGNWKCNGTRASVEALITSLNAATLPAPEAADIVISPPYLFLETVQARIRPEVHVAAQDCNAKGMGAYTGSISAEMLHEFGINTVILGHSERRDIFHETSEEVALKCKKALSLGLDIVPCIGEHREERLSGRTNEICFAQLAALAAQITDWSHVVVAYEPVWAIGTGLVATPAQAQETHAALRGWFREHVSAEVANTIRIVYGGSVSGANSAELARCPDVDGFLVGGASLKPEFAAICQNMAAARTH</sequence>
<reference evidence="9" key="1">
    <citation type="journal article" date="2006" name="BMC Evol. Biol.">
        <title>The glycolytic pathway of Trimastix pyriformis is an evolutionary mosaic.</title>
        <authorList>
            <person name="Stechmann A."/>
            <person name="Baumgartner M."/>
            <person name="Silberman J.D."/>
            <person name="Roger A.J."/>
        </authorList>
    </citation>
    <scope>NUCLEOTIDE SEQUENCE</scope>
</reference>
<accession>A0SNX0</accession>
<dbReference type="Gene3D" id="3.20.20.70">
    <property type="entry name" value="Aldolase class I"/>
    <property type="match status" value="1"/>
</dbReference>
<evidence type="ECO:0000256" key="7">
    <source>
        <dbReference type="ARBA" id="ARBA00023235"/>
    </source>
</evidence>
<dbReference type="EMBL" id="DQ845792">
    <property type="protein sequence ID" value="ABI49147.1"/>
    <property type="molecule type" value="mRNA"/>
</dbReference>
<dbReference type="EMBL" id="JAPMOS010000001">
    <property type="protein sequence ID" value="KAJ4463036.1"/>
    <property type="molecule type" value="Genomic_DNA"/>
</dbReference>
<evidence type="ECO:0000256" key="1">
    <source>
        <dbReference type="ARBA" id="ARBA00004680"/>
    </source>
</evidence>
<dbReference type="InterPro" id="IPR035990">
    <property type="entry name" value="TIM_sf"/>
</dbReference>
<dbReference type="CDD" id="cd00311">
    <property type="entry name" value="TIM"/>
    <property type="match status" value="1"/>
</dbReference>
<keyword evidence="11" id="KW-1185">Reference proteome</keyword>
<comment type="pathway">
    <text evidence="1 8">Carbohydrate degradation; glycolysis; D-glyceraldehyde 3-phosphate from glycerone phosphate: step 1/1.</text>
</comment>
<evidence type="ECO:0000256" key="8">
    <source>
        <dbReference type="RuleBase" id="RU363013"/>
    </source>
</evidence>
<dbReference type="GO" id="GO:0046166">
    <property type="term" value="P:glyceraldehyde-3-phosphate biosynthetic process"/>
    <property type="evidence" value="ECO:0007669"/>
    <property type="project" value="TreeGrafter"/>
</dbReference>
<keyword evidence="5 8" id="KW-0312">Gluconeogenesis</keyword>